<reference evidence="1 2" key="1">
    <citation type="submission" date="2021-06" db="EMBL/GenBank/DDBJ databases">
        <title>Caerostris darwini draft genome.</title>
        <authorList>
            <person name="Kono N."/>
            <person name="Arakawa K."/>
        </authorList>
    </citation>
    <scope>NUCLEOTIDE SEQUENCE [LARGE SCALE GENOMIC DNA]</scope>
</reference>
<dbReference type="Proteomes" id="UP001054837">
    <property type="component" value="Unassembled WGS sequence"/>
</dbReference>
<keyword evidence="2" id="KW-1185">Reference proteome</keyword>
<gene>
    <name evidence="1" type="ORF">CDAR_373651</name>
</gene>
<organism evidence="1 2">
    <name type="scientific">Caerostris darwini</name>
    <dbReference type="NCBI Taxonomy" id="1538125"/>
    <lineage>
        <taxon>Eukaryota</taxon>
        <taxon>Metazoa</taxon>
        <taxon>Ecdysozoa</taxon>
        <taxon>Arthropoda</taxon>
        <taxon>Chelicerata</taxon>
        <taxon>Arachnida</taxon>
        <taxon>Araneae</taxon>
        <taxon>Araneomorphae</taxon>
        <taxon>Entelegynae</taxon>
        <taxon>Araneoidea</taxon>
        <taxon>Araneidae</taxon>
        <taxon>Caerostris</taxon>
    </lineage>
</organism>
<dbReference type="AlphaFoldDB" id="A0AAV4QHN8"/>
<name>A0AAV4QHN8_9ARAC</name>
<dbReference type="EMBL" id="BPLQ01004569">
    <property type="protein sequence ID" value="GIY08940.1"/>
    <property type="molecule type" value="Genomic_DNA"/>
</dbReference>
<protein>
    <submittedName>
        <fullName evidence="1">Uncharacterized protein</fullName>
    </submittedName>
</protein>
<evidence type="ECO:0000313" key="2">
    <source>
        <dbReference type="Proteomes" id="UP001054837"/>
    </source>
</evidence>
<proteinExistence type="predicted"/>
<comment type="caution">
    <text evidence="1">The sequence shown here is derived from an EMBL/GenBank/DDBJ whole genome shotgun (WGS) entry which is preliminary data.</text>
</comment>
<sequence length="95" mass="11171">MLSDFISLGDILPFFRVDYECRAYNRMVIKHIVLPLMNEIVESLRQENILHYYPVDSECRAYNRMMIKPIVLPFINETVGSFSSKTAENNTPFYT</sequence>
<accession>A0AAV4QHN8</accession>
<evidence type="ECO:0000313" key="1">
    <source>
        <dbReference type="EMBL" id="GIY08940.1"/>
    </source>
</evidence>